<feature type="transmembrane region" description="Helical" evidence="1">
    <location>
        <begin position="144"/>
        <end position="162"/>
    </location>
</feature>
<organism evidence="2 3">
    <name type="scientific">Lentiprolixibacter aurantiacus</name>
    <dbReference type="NCBI Taxonomy" id="2993939"/>
    <lineage>
        <taxon>Bacteria</taxon>
        <taxon>Pseudomonadati</taxon>
        <taxon>Bacteroidota</taxon>
        <taxon>Flavobacteriia</taxon>
        <taxon>Flavobacteriales</taxon>
        <taxon>Flavobacteriaceae</taxon>
        <taxon>Lentiprolixibacter</taxon>
    </lineage>
</organism>
<sequence length="174" mass="19813">MAKKKSNNNETENLRAYLDVGIRLRNNELNIQMIRNAIFTGVQVVLVGSFIAFKDLTLILELIISAFGILISISWILYYKSSLFWVRYWEERTSKVNDAFLELAEIDVNLFNKHPASGSYEEPLSVEYGGKTLEYSSVHSPIKIAQIGFLVLWFTIFIGVSLCNIDPRLGICNI</sequence>
<reference evidence="2" key="1">
    <citation type="submission" date="2022-11" db="EMBL/GenBank/DDBJ databases">
        <title>The characterization of three novel Bacteroidetes species and genomic analysis of their roles in tidal elemental geochemical cycles.</title>
        <authorList>
            <person name="Ma K.-J."/>
        </authorList>
    </citation>
    <scope>NUCLEOTIDE SEQUENCE</scope>
    <source>
        <strain evidence="2">M415</strain>
    </source>
</reference>
<keyword evidence="1" id="KW-0812">Transmembrane</keyword>
<proteinExistence type="predicted"/>
<dbReference type="EMBL" id="JAPFQP010000001">
    <property type="protein sequence ID" value="MCX2718763.1"/>
    <property type="molecule type" value="Genomic_DNA"/>
</dbReference>
<comment type="caution">
    <text evidence="2">The sequence shown here is derived from an EMBL/GenBank/DDBJ whole genome shotgun (WGS) entry which is preliminary data.</text>
</comment>
<protein>
    <submittedName>
        <fullName evidence="2">Uncharacterized protein</fullName>
    </submittedName>
</protein>
<keyword evidence="3" id="KW-1185">Reference proteome</keyword>
<dbReference type="InterPro" id="IPR056918">
    <property type="entry name" value="8xMP"/>
</dbReference>
<dbReference type="AlphaFoldDB" id="A0AAE3MK96"/>
<accession>A0AAE3MK96</accession>
<keyword evidence="1" id="KW-1133">Transmembrane helix</keyword>
<name>A0AAE3MK96_9FLAO</name>
<keyword evidence="1" id="KW-0472">Membrane</keyword>
<evidence type="ECO:0000313" key="3">
    <source>
        <dbReference type="Proteomes" id="UP001207116"/>
    </source>
</evidence>
<dbReference type="RefSeq" id="WP_266011037.1">
    <property type="nucleotide sequence ID" value="NZ_JAPFQP010000001.1"/>
</dbReference>
<feature type="transmembrane region" description="Helical" evidence="1">
    <location>
        <begin position="59"/>
        <end position="79"/>
    </location>
</feature>
<gene>
    <name evidence="2" type="ORF">OO016_04020</name>
</gene>
<dbReference type="Pfam" id="PF24838">
    <property type="entry name" value="8xMP"/>
    <property type="match status" value="1"/>
</dbReference>
<evidence type="ECO:0000256" key="1">
    <source>
        <dbReference type="SAM" id="Phobius"/>
    </source>
</evidence>
<evidence type="ECO:0000313" key="2">
    <source>
        <dbReference type="EMBL" id="MCX2718763.1"/>
    </source>
</evidence>
<dbReference type="Proteomes" id="UP001207116">
    <property type="component" value="Unassembled WGS sequence"/>
</dbReference>
<feature type="transmembrane region" description="Helical" evidence="1">
    <location>
        <begin position="33"/>
        <end position="53"/>
    </location>
</feature>